<name>A0A7L4YST3_9ACTN</name>
<dbReference type="PANTHER" id="PTHR30346:SF0">
    <property type="entry name" value="HCA OPERON TRANSCRIPTIONAL ACTIVATOR HCAR"/>
    <property type="match status" value="1"/>
</dbReference>
<evidence type="ECO:0000313" key="6">
    <source>
        <dbReference type="EMBL" id="QHC02311.1"/>
    </source>
</evidence>
<dbReference type="OrthoDB" id="3636008at2"/>
<evidence type="ECO:0000256" key="3">
    <source>
        <dbReference type="ARBA" id="ARBA00023125"/>
    </source>
</evidence>
<evidence type="ECO:0000259" key="5">
    <source>
        <dbReference type="Pfam" id="PF03466"/>
    </source>
</evidence>
<dbReference type="InParanoid" id="A0A7L4YST3"/>
<dbReference type="GO" id="GO:0003677">
    <property type="term" value="F:DNA binding"/>
    <property type="evidence" value="ECO:0007669"/>
    <property type="project" value="UniProtKB-KW"/>
</dbReference>
<keyword evidence="2" id="KW-0805">Transcription regulation</keyword>
<evidence type="ECO:0000256" key="1">
    <source>
        <dbReference type="ARBA" id="ARBA00009437"/>
    </source>
</evidence>
<gene>
    <name evidence="6" type="ORF">EK0264_06500</name>
</gene>
<keyword evidence="4" id="KW-0804">Transcription</keyword>
<keyword evidence="3" id="KW-0238">DNA-binding</keyword>
<reference evidence="6 7" key="1">
    <citation type="journal article" date="2018" name="Int. J. Syst. Evol. Microbiol.">
        <title>Epidermidibacterium keratini gen. nov., sp. nov., a member of the family Sporichthyaceae, isolated from keratin epidermis.</title>
        <authorList>
            <person name="Lee D.G."/>
            <person name="Trujillo M.E."/>
            <person name="Kang S."/>
            <person name="Nam J.J."/>
            <person name="Kim Y.J."/>
        </authorList>
    </citation>
    <scope>NUCLEOTIDE SEQUENCE [LARGE SCALE GENOMIC DNA]</scope>
    <source>
        <strain evidence="6 7">EPI-7</strain>
    </source>
</reference>
<dbReference type="Pfam" id="PF03466">
    <property type="entry name" value="LysR_substrate"/>
    <property type="match status" value="1"/>
</dbReference>
<dbReference type="GO" id="GO:0003700">
    <property type="term" value="F:DNA-binding transcription factor activity"/>
    <property type="evidence" value="ECO:0007669"/>
    <property type="project" value="TreeGrafter"/>
</dbReference>
<sequence length="173" mass="18446">MDAALIRSSSPKRAIGPGLERLPLFTERLVASVTSTDSRARQESVTLADLADGPVAVCATAPTATGELWSTTARMPRTISVANTDEWLTRIAVGDAIGITAEATTHNHRAPEVVYLPIEDAPRVTVALTWPGQRRSHPQVGVFATCAQDYFTRLIDIGSPPRLLSTGADGQLT</sequence>
<dbReference type="GO" id="GO:0032993">
    <property type="term" value="C:protein-DNA complex"/>
    <property type="evidence" value="ECO:0007669"/>
    <property type="project" value="TreeGrafter"/>
</dbReference>
<protein>
    <recommendedName>
        <fullName evidence="5">LysR substrate-binding domain-containing protein</fullName>
    </recommendedName>
</protein>
<dbReference type="SUPFAM" id="SSF53850">
    <property type="entry name" value="Periplasmic binding protein-like II"/>
    <property type="match status" value="1"/>
</dbReference>
<proteinExistence type="inferred from homology"/>
<dbReference type="PANTHER" id="PTHR30346">
    <property type="entry name" value="TRANSCRIPTIONAL DUAL REGULATOR HCAR-RELATED"/>
    <property type="match status" value="1"/>
</dbReference>
<feature type="domain" description="LysR substrate-binding" evidence="5">
    <location>
        <begin position="2"/>
        <end position="150"/>
    </location>
</feature>
<dbReference type="Gene3D" id="3.40.190.10">
    <property type="entry name" value="Periplasmic binding protein-like II"/>
    <property type="match status" value="2"/>
</dbReference>
<evidence type="ECO:0000256" key="2">
    <source>
        <dbReference type="ARBA" id="ARBA00023015"/>
    </source>
</evidence>
<keyword evidence="7" id="KW-1185">Reference proteome</keyword>
<evidence type="ECO:0000256" key="4">
    <source>
        <dbReference type="ARBA" id="ARBA00023163"/>
    </source>
</evidence>
<evidence type="ECO:0000313" key="7">
    <source>
        <dbReference type="Proteomes" id="UP000463857"/>
    </source>
</evidence>
<dbReference type="Proteomes" id="UP000463857">
    <property type="component" value="Chromosome"/>
</dbReference>
<organism evidence="6 7">
    <name type="scientific">Epidermidibacterium keratini</name>
    <dbReference type="NCBI Taxonomy" id="1891644"/>
    <lineage>
        <taxon>Bacteria</taxon>
        <taxon>Bacillati</taxon>
        <taxon>Actinomycetota</taxon>
        <taxon>Actinomycetes</taxon>
        <taxon>Sporichthyales</taxon>
        <taxon>Sporichthyaceae</taxon>
        <taxon>Epidermidibacterium</taxon>
    </lineage>
</organism>
<dbReference type="AlphaFoldDB" id="A0A7L4YST3"/>
<dbReference type="InterPro" id="IPR005119">
    <property type="entry name" value="LysR_subst-bd"/>
</dbReference>
<dbReference type="EMBL" id="CP047156">
    <property type="protein sequence ID" value="QHC02311.1"/>
    <property type="molecule type" value="Genomic_DNA"/>
</dbReference>
<comment type="similarity">
    <text evidence="1">Belongs to the LysR transcriptional regulatory family.</text>
</comment>
<accession>A0A7L4YST3</accession>
<dbReference type="KEGG" id="eke:EK0264_06500"/>